<name>Q6MYG1_ASPFM</name>
<reference evidence="2" key="1">
    <citation type="journal article" date="2004" name="Fungal Genet. Biol.">
        <title>Insight into the genome of Aspergillus fumigatus: analysis of a 922 kb region encompassing the nitrate assimilation gene cluster.</title>
        <authorList>
            <person name="Pain A."/>
            <person name="Woodward J."/>
            <person name="Quail M.A."/>
            <person name="Anderson M.J."/>
            <person name="Clark R."/>
            <person name="Collins M."/>
            <person name="Fosker N."/>
            <person name="Fraser A."/>
            <person name="Harris D."/>
            <person name="Larke N."/>
            <person name="Murphy L."/>
            <person name="Humphray S."/>
            <person name="O'Neil S."/>
            <person name="Pertea M."/>
            <person name="Price C."/>
            <person name="Rabbinowitsch E."/>
            <person name="Rajandream M-A."/>
            <person name="Salzberg S."/>
            <person name="Saunders D."/>
            <person name="Seegar K."/>
            <person name="Sharp S."/>
            <person name="Warren T."/>
            <person name="Denning D.W."/>
            <person name="Barrell B."/>
            <person name="Hall N."/>
        </authorList>
    </citation>
    <scope>NUCLEOTIDE SEQUENCE</scope>
</reference>
<dbReference type="AlphaFoldDB" id="Q6MYG1"/>
<proteinExistence type="predicted"/>
<evidence type="ECO:0000256" key="1">
    <source>
        <dbReference type="SAM" id="MobiDB-lite"/>
    </source>
</evidence>
<feature type="compositionally biased region" description="Basic and acidic residues" evidence="1">
    <location>
        <begin position="60"/>
        <end position="69"/>
    </location>
</feature>
<feature type="region of interest" description="Disordered" evidence="1">
    <location>
        <begin position="46"/>
        <end position="70"/>
    </location>
</feature>
<accession>Q6MYG1</accession>
<protein>
    <submittedName>
        <fullName evidence="2">Uncharacterized protein</fullName>
    </submittedName>
</protein>
<dbReference type="EMBL" id="BX649606">
    <property type="protein sequence ID" value="CAF32042.1"/>
    <property type="molecule type" value="Genomic_DNA"/>
</dbReference>
<sequence length="278" mass="31067">MRGTFLSEELNQCKSWYSQMTFGCNKWQASSLMRGLANPVDINGNDSITESLNPPVPVSEGRRTPEGRGRRFSRNETLIRCNLALQADTRLQVLAACRMYASVDLHNGVLYTLTWISLNNQCAHATTGNRVGAWGTGTHPALKFEDMVPHWVSFALAKHVSEKPRIFSSIGALERRGRQLLFFVSQILFPFGVWTQILLQGLLPRGRYKSGCLPGCNMHCLKSSSEPNEVYNVSINSSRMSKNSGNAPRTESDWINSFRSQASEAIFSRRSGAWRGGF</sequence>
<gene>
    <name evidence="2" type="ORF">AfA6E3.110</name>
</gene>
<organism evidence="2">
    <name type="scientific">Aspergillus fumigatus</name>
    <name type="common">Neosartorya fumigata</name>
    <dbReference type="NCBI Taxonomy" id="746128"/>
    <lineage>
        <taxon>Eukaryota</taxon>
        <taxon>Fungi</taxon>
        <taxon>Dikarya</taxon>
        <taxon>Ascomycota</taxon>
        <taxon>Pezizomycotina</taxon>
        <taxon>Eurotiomycetes</taxon>
        <taxon>Eurotiomycetidae</taxon>
        <taxon>Eurotiales</taxon>
        <taxon>Aspergillaceae</taxon>
        <taxon>Aspergillus</taxon>
        <taxon>Aspergillus subgen. Fumigati</taxon>
    </lineage>
</organism>
<evidence type="ECO:0000313" key="2">
    <source>
        <dbReference type="EMBL" id="CAF32042.1"/>
    </source>
</evidence>